<name>A0A0E9W6L9_ANGAN</name>
<reference evidence="1" key="2">
    <citation type="journal article" date="2015" name="Fish Shellfish Immunol.">
        <title>Early steps in the European eel (Anguilla anguilla)-Vibrio vulnificus interaction in the gills: Role of the RtxA13 toxin.</title>
        <authorList>
            <person name="Callol A."/>
            <person name="Pajuelo D."/>
            <person name="Ebbesson L."/>
            <person name="Teles M."/>
            <person name="MacKenzie S."/>
            <person name="Amaro C."/>
        </authorList>
    </citation>
    <scope>NUCLEOTIDE SEQUENCE</scope>
</reference>
<accession>A0A0E9W6L9</accession>
<organism evidence="1">
    <name type="scientific">Anguilla anguilla</name>
    <name type="common">European freshwater eel</name>
    <name type="synonym">Muraena anguilla</name>
    <dbReference type="NCBI Taxonomy" id="7936"/>
    <lineage>
        <taxon>Eukaryota</taxon>
        <taxon>Metazoa</taxon>
        <taxon>Chordata</taxon>
        <taxon>Craniata</taxon>
        <taxon>Vertebrata</taxon>
        <taxon>Euteleostomi</taxon>
        <taxon>Actinopterygii</taxon>
        <taxon>Neopterygii</taxon>
        <taxon>Teleostei</taxon>
        <taxon>Anguilliformes</taxon>
        <taxon>Anguillidae</taxon>
        <taxon>Anguilla</taxon>
    </lineage>
</organism>
<dbReference type="EMBL" id="GBXM01022626">
    <property type="protein sequence ID" value="JAH85951.1"/>
    <property type="molecule type" value="Transcribed_RNA"/>
</dbReference>
<dbReference type="AlphaFoldDB" id="A0A0E9W6L9"/>
<proteinExistence type="predicted"/>
<protein>
    <submittedName>
        <fullName evidence="1">Uncharacterized protein</fullName>
    </submittedName>
</protein>
<evidence type="ECO:0000313" key="1">
    <source>
        <dbReference type="EMBL" id="JAH85951.1"/>
    </source>
</evidence>
<sequence>MWRTHIRTDHSSFFLGKSQKREILGFFWC</sequence>
<reference evidence="1" key="1">
    <citation type="submission" date="2014-11" db="EMBL/GenBank/DDBJ databases">
        <authorList>
            <person name="Amaro Gonzalez C."/>
        </authorList>
    </citation>
    <scope>NUCLEOTIDE SEQUENCE</scope>
</reference>